<comment type="subcellular location">
    <subcellularLocation>
        <location evidence="1">Cell membrane</location>
        <topology evidence="1">Multi-pass membrane protein</topology>
    </subcellularLocation>
</comment>
<dbReference type="InterPro" id="IPR050833">
    <property type="entry name" value="Poly_Biosynth_Transport"/>
</dbReference>
<evidence type="ECO:0000313" key="8">
    <source>
        <dbReference type="Proteomes" id="UP000236738"/>
    </source>
</evidence>
<evidence type="ECO:0000256" key="5">
    <source>
        <dbReference type="ARBA" id="ARBA00023136"/>
    </source>
</evidence>
<feature type="transmembrane region" description="Helical" evidence="6">
    <location>
        <begin position="178"/>
        <end position="195"/>
    </location>
</feature>
<feature type="transmembrane region" description="Helical" evidence="6">
    <location>
        <begin position="331"/>
        <end position="351"/>
    </location>
</feature>
<proteinExistence type="predicted"/>
<protein>
    <submittedName>
        <fullName evidence="7">Membrane protein involved in the export of O-antigen and teichoic acid</fullName>
    </submittedName>
</protein>
<feature type="transmembrane region" description="Helical" evidence="6">
    <location>
        <begin position="114"/>
        <end position="133"/>
    </location>
</feature>
<feature type="transmembrane region" description="Helical" evidence="6">
    <location>
        <begin position="20"/>
        <end position="41"/>
    </location>
</feature>
<feature type="transmembrane region" description="Helical" evidence="6">
    <location>
        <begin position="363"/>
        <end position="382"/>
    </location>
</feature>
<feature type="transmembrane region" description="Helical" evidence="6">
    <location>
        <begin position="264"/>
        <end position="285"/>
    </location>
</feature>
<dbReference type="EMBL" id="FNUS01000005">
    <property type="protein sequence ID" value="SEG42669.1"/>
    <property type="molecule type" value="Genomic_DNA"/>
</dbReference>
<reference evidence="8" key="1">
    <citation type="submission" date="2016-10" db="EMBL/GenBank/DDBJ databases">
        <authorList>
            <person name="Varghese N."/>
            <person name="Submissions S."/>
        </authorList>
    </citation>
    <scope>NUCLEOTIDE SEQUENCE [LARGE SCALE GENOMIC DNA]</scope>
    <source>
        <strain evidence="8">DSM 21580</strain>
    </source>
</reference>
<keyword evidence="5 6" id="KW-0472">Membrane</keyword>
<accession>A0A1H6A1R0</accession>
<evidence type="ECO:0000256" key="1">
    <source>
        <dbReference type="ARBA" id="ARBA00004651"/>
    </source>
</evidence>
<dbReference type="RefSeq" id="WP_103914185.1">
    <property type="nucleotide sequence ID" value="NZ_FNUS01000005.1"/>
</dbReference>
<name>A0A1H6A1R0_9FLAO</name>
<dbReference type="PANTHER" id="PTHR30250:SF11">
    <property type="entry name" value="O-ANTIGEN TRANSPORTER-RELATED"/>
    <property type="match status" value="1"/>
</dbReference>
<keyword evidence="8" id="KW-1185">Reference proteome</keyword>
<dbReference type="Proteomes" id="UP000236738">
    <property type="component" value="Unassembled WGS sequence"/>
</dbReference>
<keyword evidence="3 6" id="KW-0812">Transmembrane</keyword>
<evidence type="ECO:0000256" key="6">
    <source>
        <dbReference type="SAM" id="Phobius"/>
    </source>
</evidence>
<feature type="transmembrane region" description="Helical" evidence="6">
    <location>
        <begin position="388"/>
        <end position="410"/>
    </location>
</feature>
<dbReference type="PANTHER" id="PTHR30250">
    <property type="entry name" value="PST FAMILY PREDICTED COLANIC ACID TRANSPORTER"/>
    <property type="match status" value="1"/>
</dbReference>
<evidence type="ECO:0000256" key="4">
    <source>
        <dbReference type="ARBA" id="ARBA00022989"/>
    </source>
</evidence>
<evidence type="ECO:0000256" key="2">
    <source>
        <dbReference type="ARBA" id="ARBA00022475"/>
    </source>
</evidence>
<feature type="transmembrane region" description="Helical" evidence="6">
    <location>
        <begin position="216"/>
        <end position="233"/>
    </location>
</feature>
<sequence length="414" mass="48180">MKILQTTRKLLNNKGRNFLISFQVINGILSVVFGKLVALHIEPESFGKFNIENAAYFFVFSLLLQPFLQYIKANFFDILKTSAIKQFVTFYLMFLSLSISLIIFIFKFYFQENFWIISFVVVTLVLNSIFMLMNDFFSIKAKFVDLSLLNLFKNLFPILFLLLVFFSSGFVVQDGYKILWIAQIVGLVTTLYYFLRWFPFRLLKSNDKNYKSILVDILKYTAPLVLLAFWNWINSFSDRFIIENYLGLQKVGIYNANVGLGSKVFLMINPLFLTLLTPVVFNSSIQLSDRKKKIDLYLKFYFILIISAGLFIFIFKNFIGHLFLSANYEQGFYLIFWSCVSYGLITAGYFLEMIFYADNKTKVILYANIISALIMLGINFIFMPKFGLFVAAIALSSAALVKFLYLRFIYTLHV</sequence>
<dbReference type="AlphaFoldDB" id="A0A1H6A1R0"/>
<evidence type="ECO:0000256" key="3">
    <source>
        <dbReference type="ARBA" id="ARBA00022692"/>
    </source>
</evidence>
<dbReference type="OrthoDB" id="1414494at2"/>
<feature type="transmembrane region" description="Helical" evidence="6">
    <location>
        <begin position="53"/>
        <end position="75"/>
    </location>
</feature>
<keyword evidence="2" id="KW-1003">Cell membrane</keyword>
<dbReference type="GO" id="GO:0005886">
    <property type="term" value="C:plasma membrane"/>
    <property type="evidence" value="ECO:0007669"/>
    <property type="project" value="UniProtKB-SubCell"/>
</dbReference>
<feature type="transmembrane region" description="Helical" evidence="6">
    <location>
        <begin position="87"/>
        <end position="108"/>
    </location>
</feature>
<evidence type="ECO:0000313" key="7">
    <source>
        <dbReference type="EMBL" id="SEG42669.1"/>
    </source>
</evidence>
<organism evidence="7 8">
    <name type="scientific">Halpernia humi</name>
    <dbReference type="NCBI Taxonomy" id="493375"/>
    <lineage>
        <taxon>Bacteria</taxon>
        <taxon>Pseudomonadati</taxon>
        <taxon>Bacteroidota</taxon>
        <taxon>Flavobacteriia</taxon>
        <taxon>Flavobacteriales</taxon>
        <taxon>Weeksellaceae</taxon>
        <taxon>Chryseobacterium group</taxon>
        <taxon>Halpernia</taxon>
    </lineage>
</organism>
<feature type="transmembrane region" description="Helical" evidence="6">
    <location>
        <begin position="297"/>
        <end position="319"/>
    </location>
</feature>
<keyword evidence="4 6" id="KW-1133">Transmembrane helix</keyword>
<gene>
    <name evidence="7" type="ORF">SAMN05421847_2323</name>
</gene>
<feature type="transmembrane region" description="Helical" evidence="6">
    <location>
        <begin position="154"/>
        <end position="172"/>
    </location>
</feature>